<proteinExistence type="predicted"/>
<comment type="caution">
    <text evidence="1">The sequence shown here is derived from an EMBL/GenBank/DDBJ whole genome shotgun (WGS) entry which is preliminary data.</text>
</comment>
<dbReference type="Proteomes" id="UP000235145">
    <property type="component" value="Unassembled WGS sequence"/>
</dbReference>
<name>A0A9R1WYP4_LACSA</name>
<protein>
    <submittedName>
        <fullName evidence="1">Uncharacterized protein</fullName>
    </submittedName>
</protein>
<reference evidence="1 2" key="1">
    <citation type="journal article" date="2017" name="Nat. Commun.">
        <title>Genome assembly with in vitro proximity ligation data and whole-genome triplication in lettuce.</title>
        <authorList>
            <person name="Reyes-Chin-Wo S."/>
            <person name="Wang Z."/>
            <person name="Yang X."/>
            <person name="Kozik A."/>
            <person name="Arikit S."/>
            <person name="Song C."/>
            <person name="Xia L."/>
            <person name="Froenicke L."/>
            <person name="Lavelle D.O."/>
            <person name="Truco M.J."/>
            <person name="Xia R."/>
            <person name="Zhu S."/>
            <person name="Xu C."/>
            <person name="Xu H."/>
            <person name="Xu X."/>
            <person name="Cox K."/>
            <person name="Korf I."/>
            <person name="Meyers B.C."/>
            <person name="Michelmore R.W."/>
        </authorList>
    </citation>
    <scope>NUCLEOTIDE SEQUENCE [LARGE SCALE GENOMIC DNA]</scope>
    <source>
        <strain evidence="2">cv. Salinas</strain>
        <tissue evidence="1">Seedlings</tissue>
    </source>
</reference>
<evidence type="ECO:0000313" key="2">
    <source>
        <dbReference type="Proteomes" id="UP000235145"/>
    </source>
</evidence>
<dbReference type="EMBL" id="NBSK02000008">
    <property type="protein sequence ID" value="KAJ0192531.1"/>
    <property type="molecule type" value="Genomic_DNA"/>
</dbReference>
<dbReference type="AlphaFoldDB" id="A0A9R1WYP4"/>
<organism evidence="1 2">
    <name type="scientific">Lactuca sativa</name>
    <name type="common">Garden lettuce</name>
    <dbReference type="NCBI Taxonomy" id="4236"/>
    <lineage>
        <taxon>Eukaryota</taxon>
        <taxon>Viridiplantae</taxon>
        <taxon>Streptophyta</taxon>
        <taxon>Embryophyta</taxon>
        <taxon>Tracheophyta</taxon>
        <taxon>Spermatophyta</taxon>
        <taxon>Magnoliopsida</taxon>
        <taxon>eudicotyledons</taxon>
        <taxon>Gunneridae</taxon>
        <taxon>Pentapetalae</taxon>
        <taxon>asterids</taxon>
        <taxon>campanulids</taxon>
        <taxon>Asterales</taxon>
        <taxon>Asteraceae</taxon>
        <taxon>Cichorioideae</taxon>
        <taxon>Cichorieae</taxon>
        <taxon>Lactucinae</taxon>
        <taxon>Lactuca</taxon>
    </lineage>
</organism>
<accession>A0A9R1WYP4</accession>
<gene>
    <name evidence="1" type="ORF">LSAT_V11C800441250</name>
</gene>
<evidence type="ECO:0000313" key="1">
    <source>
        <dbReference type="EMBL" id="KAJ0192531.1"/>
    </source>
</evidence>
<keyword evidence="2" id="KW-1185">Reference proteome</keyword>
<sequence length="102" mass="11585">MKERKHRSKVFRVACTLRSVRMLKTQHSICTKEASLAEHYILYSENFCQLTPDAHEVLGNTGHANGQEPISLIYSTLMFPNKFCVIGKATQCTHNNGYRGNL</sequence>